<protein>
    <submittedName>
        <fullName evidence="2">Uncharacterized protein</fullName>
    </submittedName>
</protein>
<sequence>MKEAAINDEAKEKTRLLDRLHKAESRNFELELTIKTMNKRIELLENQNSNNCTSNNNSRTDDLILAVREKLDVTANHTDKTDRAENLDGLQTYRVIDESNYPNNCCRTQTQKNVMSNTQNYEHQDELTYRPQETNVTNHHGSAVGQSRTTVQLKTTEFDHHNILIPQERQQLSKQPVPKLTNVKGPAIFQYCMPPNVLAGRPMYFNAPPTGHFNAAPLTVRFNAAPTVRFNSAPTEHVNAAPTVRFNAAPTGHFLYWTSLQSQIH</sequence>
<gene>
    <name evidence="2" type="ORF">MCOR_12417</name>
</gene>
<organism evidence="2 3">
    <name type="scientific">Mytilus coruscus</name>
    <name type="common">Sea mussel</name>
    <dbReference type="NCBI Taxonomy" id="42192"/>
    <lineage>
        <taxon>Eukaryota</taxon>
        <taxon>Metazoa</taxon>
        <taxon>Spiralia</taxon>
        <taxon>Lophotrochozoa</taxon>
        <taxon>Mollusca</taxon>
        <taxon>Bivalvia</taxon>
        <taxon>Autobranchia</taxon>
        <taxon>Pteriomorphia</taxon>
        <taxon>Mytilida</taxon>
        <taxon>Mytiloidea</taxon>
        <taxon>Mytilidae</taxon>
        <taxon>Mytilinae</taxon>
        <taxon>Mytilus</taxon>
    </lineage>
</organism>
<dbReference type="Proteomes" id="UP000507470">
    <property type="component" value="Unassembled WGS sequence"/>
</dbReference>
<dbReference type="OrthoDB" id="6174315at2759"/>
<keyword evidence="1" id="KW-0175">Coiled coil</keyword>
<evidence type="ECO:0000313" key="3">
    <source>
        <dbReference type="Proteomes" id="UP000507470"/>
    </source>
</evidence>
<accession>A0A6J8AXE6</accession>
<name>A0A6J8AXE6_MYTCO</name>
<reference evidence="2 3" key="1">
    <citation type="submission" date="2020-06" db="EMBL/GenBank/DDBJ databases">
        <authorList>
            <person name="Li R."/>
            <person name="Bekaert M."/>
        </authorList>
    </citation>
    <scope>NUCLEOTIDE SEQUENCE [LARGE SCALE GENOMIC DNA]</scope>
    <source>
        <strain evidence="3">wild</strain>
    </source>
</reference>
<dbReference type="AlphaFoldDB" id="A0A6J8AXE6"/>
<keyword evidence="3" id="KW-1185">Reference proteome</keyword>
<evidence type="ECO:0000256" key="1">
    <source>
        <dbReference type="SAM" id="Coils"/>
    </source>
</evidence>
<dbReference type="EMBL" id="CACVKT020002152">
    <property type="protein sequence ID" value="CAC5375424.1"/>
    <property type="molecule type" value="Genomic_DNA"/>
</dbReference>
<evidence type="ECO:0000313" key="2">
    <source>
        <dbReference type="EMBL" id="CAC5375424.1"/>
    </source>
</evidence>
<feature type="coiled-coil region" evidence="1">
    <location>
        <begin position="6"/>
        <end position="47"/>
    </location>
</feature>
<proteinExistence type="predicted"/>